<dbReference type="InterPro" id="IPR008258">
    <property type="entry name" value="Transglycosylase_SLT_dom_1"/>
</dbReference>
<dbReference type="PANTHER" id="PTHR37423">
    <property type="entry name" value="SOLUBLE LYTIC MUREIN TRANSGLYCOSYLASE-RELATED"/>
    <property type="match status" value="1"/>
</dbReference>
<dbReference type="Proteomes" id="UP000765802">
    <property type="component" value="Unassembled WGS sequence"/>
</dbReference>
<evidence type="ECO:0000313" key="3">
    <source>
        <dbReference type="EMBL" id="MBC6492104.1"/>
    </source>
</evidence>
<dbReference type="Gene3D" id="1.10.530.10">
    <property type="match status" value="1"/>
</dbReference>
<keyword evidence="4" id="KW-1185">Reference proteome</keyword>
<name>A0ABR7MB92_9BACT</name>
<dbReference type="InterPro" id="IPR023346">
    <property type="entry name" value="Lysozyme-like_dom_sf"/>
</dbReference>
<evidence type="ECO:0000256" key="1">
    <source>
        <dbReference type="ARBA" id="ARBA00007734"/>
    </source>
</evidence>
<evidence type="ECO:0000313" key="4">
    <source>
        <dbReference type="Proteomes" id="UP000765802"/>
    </source>
</evidence>
<comment type="caution">
    <text evidence="3">The sequence shown here is derived from an EMBL/GenBank/DDBJ whole genome shotgun (WGS) entry which is preliminary data.</text>
</comment>
<protein>
    <recommendedName>
        <fullName evidence="2">Transglycosylase SLT domain-containing protein</fullName>
    </recommendedName>
</protein>
<proteinExistence type="inferred from homology"/>
<dbReference type="SUPFAM" id="SSF53955">
    <property type="entry name" value="Lysozyme-like"/>
    <property type="match status" value="1"/>
</dbReference>
<feature type="domain" description="Transglycosylase SLT" evidence="2">
    <location>
        <begin position="94"/>
        <end position="198"/>
    </location>
</feature>
<reference evidence="3 4" key="1">
    <citation type="submission" date="2016-07" db="EMBL/GenBank/DDBJ databases">
        <title>Genome analysis of Flavihumibacter stibioxidans YS-17.</title>
        <authorList>
            <person name="Shi K."/>
            <person name="Han Y."/>
            <person name="Wang G."/>
        </authorList>
    </citation>
    <scope>NUCLEOTIDE SEQUENCE [LARGE SCALE GENOMIC DNA]</scope>
    <source>
        <strain evidence="3 4">YS-17</strain>
    </source>
</reference>
<accession>A0ABR7MB92</accession>
<comment type="similarity">
    <text evidence="1">Belongs to the transglycosylase Slt family.</text>
</comment>
<dbReference type="EMBL" id="MBUA01000027">
    <property type="protein sequence ID" value="MBC6492104.1"/>
    <property type="molecule type" value="Genomic_DNA"/>
</dbReference>
<dbReference type="PANTHER" id="PTHR37423:SF2">
    <property type="entry name" value="MEMBRANE-BOUND LYTIC MUREIN TRANSGLYCOSYLASE C"/>
    <property type="match status" value="1"/>
</dbReference>
<dbReference type="RefSeq" id="WP_187257427.1">
    <property type="nucleotide sequence ID" value="NZ_JBHULF010000006.1"/>
</dbReference>
<organism evidence="3 4">
    <name type="scientific">Flavihumibacter stibioxidans</name>
    <dbReference type="NCBI Taxonomy" id="1834163"/>
    <lineage>
        <taxon>Bacteria</taxon>
        <taxon>Pseudomonadati</taxon>
        <taxon>Bacteroidota</taxon>
        <taxon>Chitinophagia</taxon>
        <taxon>Chitinophagales</taxon>
        <taxon>Chitinophagaceae</taxon>
        <taxon>Flavihumibacter</taxon>
    </lineage>
</organism>
<gene>
    <name evidence="3" type="ORF">BC349_13670</name>
</gene>
<sequence>MLNSNLLKLLLICNIFLFISASAGYQANPRIRFSTPTEVIASSEFLAQEKYGIVNRKAIAYMDRYIRVNEESLMMIRKKHQSTFRMMNRVFKKYKLPQQLKYLAIVESEMKPTALSKVGARGTWQLMPETARILGLEVTEESDERTSTALSTKAAALYLRDLHHEFNDWLLALAAYNCGPGPVYAAIKKSGSRDFWKLQDFLPAESRGHVKKYIAVHYHFEGKAGVTTQTAEELLASR</sequence>
<dbReference type="CDD" id="cd16894">
    <property type="entry name" value="MltD-like"/>
    <property type="match status" value="1"/>
</dbReference>
<dbReference type="Pfam" id="PF01464">
    <property type="entry name" value="SLT"/>
    <property type="match status" value="1"/>
</dbReference>
<evidence type="ECO:0000259" key="2">
    <source>
        <dbReference type="Pfam" id="PF01464"/>
    </source>
</evidence>